<evidence type="ECO:0000256" key="1">
    <source>
        <dbReference type="ARBA" id="ARBA00004442"/>
    </source>
</evidence>
<sequence>MLARFACSLSLALLLATPTLSQTDLTLVIEPYAGSEEHAGNRIDEAFGTSQRVTGFAEGAVQAVPFEGRVSLRRFRNPEGRSTLEILRNYEAALAARGFAQDWECETRKGCGNGADGGWMPRNGMNLGIGGDVRYLTGTIPYEGGTVWVSIGVEKSNHYVQVLQADALQTGNVRVLDAAAMGSALDAEGRIAIDNIYFDFGSAALLPESGPALTEIAALLAARPELSIYVVGHTDSVGTLEANLELSRARAGAVVSALEAGHGIAASRAVPAGVGPLAPVAPNTTDPGRALNRRVEVVAR</sequence>
<dbReference type="PROSITE" id="PS51123">
    <property type="entry name" value="OMPA_2"/>
    <property type="match status" value="1"/>
</dbReference>
<organism evidence="7 8">
    <name type="scientific">Frigidibacter albus</name>
    <dbReference type="NCBI Taxonomy" id="1465486"/>
    <lineage>
        <taxon>Bacteria</taxon>
        <taxon>Pseudomonadati</taxon>
        <taxon>Pseudomonadota</taxon>
        <taxon>Alphaproteobacteria</taxon>
        <taxon>Rhodobacterales</taxon>
        <taxon>Paracoccaceae</taxon>
        <taxon>Frigidibacter</taxon>
    </lineage>
</organism>
<dbReference type="PANTHER" id="PTHR30329:SF21">
    <property type="entry name" value="LIPOPROTEIN YIAD-RELATED"/>
    <property type="match status" value="1"/>
</dbReference>
<dbReference type="PANTHER" id="PTHR30329">
    <property type="entry name" value="STATOR ELEMENT OF FLAGELLAR MOTOR COMPLEX"/>
    <property type="match status" value="1"/>
</dbReference>
<dbReference type="Gene3D" id="3.30.1330.60">
    <property type="entry name" value="OmpA-like domain"/>
    <property type="match status" value="1"/>
</dbReference>
<keyword evidence="3" id="KW-0998">Cell outer membrane</keyword>
<dbReference type="RefSeq" id="WP_161348039.1">
    <property type="nucleotide sequence ID" value="NZ_BMGW01000011.1"/>
</dbReference>
<dbReference type="Pfam" id="PF00691">
    <property type="entry name" value="OmpA"/>
    <property type="match status" value="1"/>
</dbReference>
<evidence type="ECO:0000256" key="3">
    <source>
        <dbReference type="ARBA" id="ARBA00023237"/>
    </source>
</evidence>
<evidence type="ECO:0000259" key="6">
    <source>
        <dbReference type="PROSITE" id="PS51123"/>
    </source>
</evidence>
<protein>
    <submittedName>
        <fullName evidence="7">OmpA family protein</fullName>
    </submittedName>
</protein>
<dbReference type="Proteomes" id="UP000477083">
    <property type="component" value="Unassembled WGS sequence"/>
</dbReference>
<evidence type="ECO:0000256" key="2">
    <source>
        <dbReference type="ARBA" id="ARBA00023136"/>
    </source>
</evidence>
<feature type="chain" id="PRO_5027089405" evidence="5">
    <location>
        <begin position="22"/>
        <end position="300"/>
    </location>
</feature>
<comment type="subcellular location">
    <subcellularLocation>
        <location evidence="1">Cell outer membrane</location>
    </subcellularLocation>
</comment>
<dbReference type="AlphaFoldDB" id="A0A6L8VJY1"/>
<reference evidence="7 8" key="1">
    <citation type="submission" date="2020-01" db="EMBL/GenBank/DDBJ databases">
        <title>Frigidibacter albus SP32T (=CGMCC 1.13995T).</title>
        <authorList>
            <person name="Liao X."/>
        </authorList>
    </citation>
    <scope>NUCLEOTIDE SEQUENCE [LARGE SCALE GENOMIC DNA]</scope>
    <source>
        <strain evidence="7 8">SP32</strain>
    </source>
</reference>
<dbReference type="InterPro" id="IPR006665">
    <property type="entry name" value="OmpA-like"/>
</dbReference>
<proteinExistence type="predicted"/>
<dbReference type="SUPFAM" id="SSF103088">
    <property type="entry name" value="OmpA-like"/>
    <property type="match status" value="1"/>
</dbReference>
<comment type="caution">
    <text evidence="7">The sequence shown here is derived from an EMBL/GenBank/DDBJ whole genome shotgun (WGS) entry which is preliminary data.</text>
</comment>
<dbReference type="OrthoDB" id="9792021at2"/>
<keyword evidence="8" id="KW-1185">Reference proteome</keyword>
<evidence type="ECO:0000313" key="8">
    <source>
        <dbReference type="Proteomes" id="UP000477083"/>
    </source>
</evidence>
<evidence type="ECO:0000313" key="7">
    <source>
        <dbReference type="EMBL" id="MZQ90658.1"/>
    </source>
</evidence>
<name>A0A6L8VJY1_9RHOB</name>
<gene>
    <name evidence="7" type="ORF">GS660_16305</name>
</gene>
<evidence type="ECO:0000256" key="4">
    <source>
        <dbReference type="PROSITE-ProRule" id="PRU00473"/>
    </source>
</evidence>
<keyword evidence="2 4" id="KW-0472">Membrane</keyword>
<dbReference type="CDD" id="cd07185">
    <property type="entry name" value="OmpA_C-like"/>
    <property type="match status" value="1"/>
</dbReference>
<dbReference type="GO" id="GO:0009279">
    <property type="term" value="C:cell outer membrane"/>
    <property type="evidence" value="ECO:0007669"/>
    <property type="project" value="UniProtKB-SubCell"/>
</dbReference>
<accession>A0A6L8VJY1</accession>
<keyword evidence="5" id="KW-0732">Signal</keyword>
<feature type="domain" description="OmpA-like" evidence="6">
    <location>
        <begin position="185"/>
        <end position="300"/>
    </location>
</feature>
<dbReference type="InterPro" id="IPR006664">
    <property type="entry name" value="OMP_bac"/>
</dbReference>
<feature type="signal peptide" evidence="5">
    <location>
        <begin position="1"/>
        <end position="21"/>
    </location>
</feature>
<evidence type="ECO:0000256" key="5">
    <source>
        <dbReference type="SAM" id="SignalP"/>
    </source>
</evidence>
<dbReference type="InterPro" id="IPR050330">
    <property type="entry name" value="Bact_OuterMem_StrucFunc"/>
</dbReference>
<dbReference type="EMBL" id="WWNR01000011">
    <property type="protein sequence ID" value="MZQ90658.1"/>
    <property type="molecule type" value="Genomic_DNA"/>
</dbReference>
<dbReference type="InterPro" id="IPR036737">
    <property type="entry name" value="OmpA-like_sf"/>
</dbReference>
<dbReference type="PRINTS" id="PR01021">
    <property type="entry name" value="OMPADOMAIN"/>
</dbReference>